<proteinExistence type="predicted"/>
<dbReference type="Proteomes" id="UP000727407">
    <property type="component" value="Unassembled WGS sequence"/>
</dbReference>
<evidence type="ECO:0000313" key="2">
    <source>
        <dbReference type="Proteomes" id="UP000727407"/>
    </source>
</evidence>
<gene>
    <name evidence="1" type="ORF">DAT39_017481</name>
</gene>
<keyword evidence="2" id="KW-1185">Reference proteome</keyword>
<accession>A0A8J4WW36</accession>
<dbReference type="EMBL" id="QNUK01000474">
    <property type="protein sequence ID" value="KAF5892816.1"/>
    <property type="molecule type" value="Genomic_DNA"/>
</dbReference>
<protein>
    <submittedName>
        <fullName evidence="1">Uncharacterized protein</fullName>
    </submittedName>
</protein>
<feature type="non-terminal residue" evidence="1">
    <location>
        <position position="98"/>
    </location>
</feature>
<comment type="caution">
    <text evidence="1">The sequence shown here is derived from an EMBL/GenBank/DDBJ whole genome shotgun (WGS) entry which is preliminary data.</text>
</comment>
<dbReference type="OrthoDB" id="8938325at2759"/>
<organism evidence="1 2">
    <name type="scientific">Clarias magur</name>
    <name type="common">Asian catfish</name>
    <name type="synonym">Macropteronotus magur</name>
    <dbReference type="NCBI Taxonomy" id="1594786"/>
    <lineage>
        <taxon>Eukaryota</taxon>
        <taxon>Metazoa</taxon>
        <taxon>Chordata</taxon>
        <taxon>Craniata</taxon>
        <taxon>Vertebrata</taxon>
        <taxon>Euteleostomi</taxon>
        <taxon>Actinopterygii</taxon>
        <taxon>Neopterygii</taxon>
        <taxon>Teleostei</taxon>
        <taxon>Ostariophysi</taxon>
        <taxon>Siluriformes</taxon>
        <taxon>Clariidae</taxon>
        <taxon>Clarias</taxon>
    </lineage>
</organism>
<feature type="non-terminal residue" evidence="1">
    <location>
        <position position="1"/>
    </location>
</feature>
<dbReference type="AlphaFoldDB" id="A0A8J4WW36"/>
<reference evidence="1" key="1">
    <citation type="submission" date="2020-07" db="EMBL/GenBank/DDBJ databases">
        <title>Clarias magur genome sequencing, assembly and annotation.</title>
        <authorList>
            <person name="Kushwaha B."/>
            <person name="Kumar R."/>
            <person name="Das P."/>
            <person name="Joshi C.G."/>
            <person name="Kumar D."/>
            <person name="Nagpure N.S."/>
            <person name="Pandey M."/>
            <person name="Agarwal S."/>
            <person name="Srivastava S."/>
            <person name="Singh M."/>
            <person name="Sahoo L."/>
            <person name="Jayasankar P."/>
            <person name="Meher P.K."/>
            <person name="Koringa P.G."/>
            <person name="Iquebal M.A."/>
            <person name="Das S.P."/>
            <person name="Bit A."/>
            <person name="Patnaik S."/>
            <person name="Patel N."/>
            <person name="Shah T.M."/>
            <person name="Hinsu A."/>
            <person name="Jena J.K."/>
        </authorList>
    </citation>
    <scope>NUCLEOTIDE SEQUENCE</scope>
    <source>
        <strain evidence="1">CIFAMagur01</strain>
        <tissue evidence="1">Testis</tissue>
    </source>
</reference>
<evidence type="ECO:0000313" key="1">
    <source>
        <dbReference type="EMBL" id="KAF5892816.1"/>
    </source>
</evidence>
<sequence>VPQPRLLVSPEVLTLSGSVQLYCSPHGVKASQCYFYPEGDKTNLKRSPSCQLSVTGSELIRWTGRSSPGTLHIICYYVMDNTIRSPSPHSLPAPVTVR</sequence>
<name>A0A8J4WW36_CLAMG</name>